<dbReference type="AlphaFoldDB" id="A0A0F9MRZ4"/>
<dbReference type="InterPro" id="IPR036389">
    <property type="entry name" value="RNase_III_sf"/>
</dbReference>
<evidence type="ECO:0000259" key="2">
    <source>
        <dbReference type="PROSITE" id="PS50142"/>
    </source>
</evidence>
<sequence>MKEEEKLTEFQKLIDYKFNNEALLAQALYTAKYGNFKNQGKHCKEFSTIGDIVLKLILALKEYDDGIRTPEGITMSKQMLESNEAFKKIALTEFNLDMYITSMNDEDLLESKILADIFEAIAGAIFIDSNRDCLVVQEKIVDKFYDKYKSEFYI</sequence>
<dbReference type="GO" id="GO:0005634">
    <property type="term" value="C:nucleus"/>
    <property type="evidence" value="ECO:0007669"/>
    <property type="project" value="TreeGrafter"/>
</dbReference>
<reference evidence="3" key="1">
    <citation type="journal article" date="2015" name="Nature">
        <title>Complex archaea that bridge the gap between prokaryotes and eukaryotes.</title>
        <authorList>
            <person name="Spang A."/>
            <person name="Saw J.H."/>
            <person name="Jorgensen S.L."/>
            <person name="Zaremba-Niedzwiedzka K."/>
            <person name="Martijn J."/>
            <person name="Lind A.E."/>
            <person name="van Eijk R."/>
            <person name="Schleper C."/>
            <person name="Guy L."/>
            <person name="Ettema T.J."/>
        </authorList>
    </citation>
    <scope>NUCLEOTIDE SEQUENCE</scope>
</reference>
<accession>A0A0F9MRZ4</accession>
<dbReference type="GO" id="GO:0004525">
    <property type="term" value="F:ribonuclease III activity"/>
    <property type="evidence" value="ECO:0007669"/>
    <property type="project" value="InterPro"/>
</dbReference>
<dbReference type="EMBL" id="LAZR01004278">
    <property type="protein sequence ID" value="KKN10095.1"/>
    <property type="molecule type" value="Genomic_DNA"/>
</dbReference>
<dbReference type="PROSITE" id="PS50142">
    <property type="entry name" value="RNASE_3_2"/>
    <property type="match status" value="1"/>
</dbReference>
<dbReference type="SUPFAM" id="SSF69065">
    <property type="entry name" value="RNase III domain-like"/>
    <property type="match status" value="1"/>
</dbReference>
<dbReference type="PANTHER" id="PTHR14950:SF37">
    <property type="entry name" value="ENDORIBONUCLEASE DICER"/>
    <property type="match status" value="1"/>
</dbReference>
<dbReference type="CDD" id="cd00593">
    <property type="entry name" value="RIBOc"/>
    <property type="match status" value="1"/>
</dbReference>
<dbReference type="SMART" id="SM00535">
    <property type="entry name" value="RIBOc"/>
    <property type="match status" value="1"/>
</dbReference>
<dbReference type="InterPro" id="IPR000999">
    <property type="entry name" value="RNase_III_dom"/>
</dbReference>
<dbReference type="GO" id="GO:0005737">
    <property type="term" value="C:cytoplasm"/>
    <property type="evidence" value="ECO:0007669"/>
    <property type="project" value="TreeGrafter"/>
</dbReference>
<protein>
    <recommendedName>
        <fullName evidence="2">RNase III domain-containing protein</fullName>
    </recommendedName>
</protein>
<evidence type="ECO:0000256" key="1">
    <source>
        <dbReference type="ARBA" id="ARBA00022801"/>
    </source>
</evidence>
<dbReference type="PANTHER" id="PTHR14950">
    <property type="entry name" value="DICER-RELATED"/>
    <property type="match status" value="1"/>
</dbReference>
<feature type="domain" description="RNase III" evidence="2">
    <location>
        <begin position="7"/>
        <end position="130"/>
    </location>
</feature>
<proteinExistence type="predicted"/>
<name>A0A0F9MRZ4_9ZZZZ</name>
<dbReference type="GO" id="GO:0030422">
    <property type="term" value="P:siRNA processing"/>
    <property type="evidence" value="ECO:0007669"/>
    <property type="project" value="TreeGrafter"/>
</dbReference>
<evidence type="ECO:0000313" key="3">
    <source>
        <dbReference type="EMBL" id="KKN10095.1"/>
    </source>
</evidence>
<dbReference type="GO" id="GO:0003723">
    <property type="term" value="F:RNA binding"/>
    <property type="evidence" value="ECO:0007669"/>
    <property type="project" value="TreeGrafter"/>
</dbReference>
<dbReference type="Pfam" id="PF00636">
    <property type="entry name" value="Ribonuclease_3"/>
    <property type="match status" value="1"/>
</dbReference>
<dbReference type="Gene3D" id="1.10.1520.10">
    <property type="entry name" value="Ribonuclease III domain"/>
    <property type="match status" value="1"/>
</dbReference>
<comment type="caution">
    <text evidence="3">The sequence shown here is derived from an EMBL/GenBank/DDBJ whole genome shotgun (WGS) entry which is preliminary data.</text>
</comment>
<keyword evidence="1" id="KW-0378">Hydrolase</keyword>
<gene>
    <name evidence="3" type="ORF">LCGC14_1040100</name>
</gene>
<organism evidence="3">
    <name type="scientific">marine sediment metagenome</name>
    <dbReference type="NCBI Taxonomy" id="412755"/>
    <lineage>
        <taxon>unclassified sequences</taxon>
        <taxon>metagenomes</taxon>
        <taxon>ecological metagenomes</taxon>
    </lineage>
</organism>